<dbReference type="InterPro" id="IPR021377">
    <property type="entry name" value="DUF3006"/>
</dbReference>
<proteinExistence type="predicted"/>
<dbReference type="OrthoDB" id="164847at2"/>
<dbReference type="STRING" id="1121302.SAMN02745163_03431"/>
<name>A0A1M6QK85_9CLOT</name>
<dbReference type="RefSeq" id="WP_072990716.1">
    <property type="nucleotide sequence ID" value="NZ_FQZB01000014.1"/>
</dbReference>
<dbReference type="AlphaFoldDB" id="A0A1M6QK85"/>
<gene>
    <name evidence="1" type="ORF">SAMN02745163_03431</name>
</gene>
<accession>A0A1M6QK85</accession>
<dbReference type="EMBL" id="FQZB01000014">
    <property type="protein sequence ID" value="SHK20699.1"/>
    <property type="molecule type" value="Genomic_DNA"/>
</dbReference>
<keyword evidence="2" id="KW-1185">Reference proteome</keyword>
<evidence type="ECO:0000313" key="2">
    <source>
        <dbReference type="Proteomes" id="UP000184310"/>
    </source>
</evidence>
<dbReference type="Pfam" id="PF11213">
    <property type="entry name" value="DUF3006"/>
    <property type="match status" value="1"/>
</dbReference>
<evidence type="ECO:0008006" key="3">
    <source>
        <dbReference type="Google" id="ProtNLM"/>
    </source>
</evidence>
<sequence length="75" mass="8937">MFNEKLTYIVDRIEENLVVCENKQGDIINIASEKINGKPKDGDVLVEEENLFYIDDELTKKRRREIEFLMKGMWE</sequence>
<evidence type="ECO:0000313" key="1">
    <source>
        <dbReference type="EMBL" id="SHK20699.1"/>
    </source>
</evidence>
<dbReference type="Proteomes" id="UP000184310">
    <property type="component" value="Unassembled WGS sequence"/>
</dbReference>
<organism evidence="1 2">
    <name type="scientific">Clostridium cavendishii DSM 21758</name>
    <dbReference type="NCBI Taxonomy" id="1121302"/>
    <lineage>
        <taxon>Bacteria</taxon>
        <taxon>Bacillati</taxon>
        <taxon>Bacillota</taxon>
        <taxon>Clostridia</taxon>
        <taxon>Eubacteriales</taxon>
        <taxon>Clostridiaceae</taxon>
        <taxon>Clostridium</taxon>
    </lineage>
</organism>
<protein>
    <recommendedName>
        <fullName evidence="3">DUF3006 domain-containing protein</fullName>
    </recommendedName>
</protein>
<reference evidence="1 2" key="1">
    <citation type="submission" date="2016-11" db="EMBL/GenBank/DDBJ databases">
        <authorList>
            <person name="Jaros S."/>
            <person name="Januszkiewicz K."/>
            <person name="Wedrychowicz H."/>
        </authorList>
    </citation>
    <scope>NUCLEOTIDE SEQUENCE [LARGE SCALE GENOMIC DNA]</scope>
    <source>
        <strain evidence="1 2">DSM 21758</strain>
    </source>
</reference>